<evidence type="ECO:0000313" key="3">
    <source>
        <dbReference type="Proteomes" id="UP000252023"/>
    </source>
</evidence>
<gene>
    <name evidence="2" type="ORF">DRW48_10285</name>
</gene>
<reference evidence="3" key="1">
    <citation type="submission" date="2018-07" db="EMBL/GenBank/DDBJ databases">
        <title>Genome sequencing of Paracoccus sp. SC2-6.</title>
        <authorList>
            <person name="Heo J."/>
            <person name="Kim S.-J."/>
            <person name="Kwon S.-W."/>
        </authorList>
    </citation>
    <scope>NUCLEOTIDE SEQUENCE [LARGE SCALE GENOMIC DNA]</scope>
    <source>
        <strain evidence="3">SC2-6</strain>
    </source>
</reference>
<dbReference type="EMBL" id="CP030918">
    <property type="protein sequence ID" value="AXC50026.1"/>
    <property type="molecule type" value="Genomic_DNA"/>
</dbReference>
<organism evidence="2 3">
    <name type="scientific">Paracoccus suum</name>
    <dbReference type="NCBI Taxonomy" id="2259340"/>
    <lineage>
        <taxon>Bacteria</taxon>
        <taxon>Pseudomonadati</taxon>
        <taxon>Pseudomonadota</taxon>
        <taxon>Alphaproteobacteria</taxon>
        <taxon>Rhodobacterales</taxon>
        <taxon>Paracoccaceae</taxon>
        <taxon>Paracoccus</taxon>
    </lineage>
</organism>
<sequence length="136" mass="14999">MEMLHATHFPLTAGNAPVPRWRAGAMADKRKLLRVAINVNIGGDFEVFADEGVEVICVCDFAEDDRLYRASPRPIPEGMLDGPIGHAGDGSRAERLAHAVSKELDEGAPLHDLKNAAHRRVRREALRVVTNEERGR</sequence>
<proteinExistence type="predicted"/>
<feature type="region of interest" description="Disordered" evidence="1">
    <location>
        <begin position="73"/>
        <end position="93"/>
    </location>
</feature>
<name>A0A344PKX1_9RHOB</name>
<evidence type="ECO:0000256" key="1">
    <source>
        <dbReference type="SAM" id="MobiDB-lite"/>
    </source>
</evidence>
<keyword evidence="3" id="KW-1185">Reference proteome</keyword>
<evidence type="ECO:0000313" key="2">
    <source>
        <dbReference type="EMBL" id="AXC50026.1"/>
    </source>
</evidence>
<protein>
    <submittedName>
        <fullName evidence="2">Uncharacterized protein</fullName>
    </submittedName>
</protein>
<dbReference type="AlphaFoldDB" id="A0A344PKX1"/>
<dbReference type="KEGG" id="pars:DRW48_10285"/>
<accession>A0A344PKX1</accession>
<dbReference type="Proteomes" id="UP000252023">
    <property type="component" value="Chromosome"/>
</dbReference>